<name>A0A7W1XCJ0_9BACL</name>
<evidence type="ECO:0000259" key="1">
    <source>
        <dbReference type="Pfam" id="PF07486"/>
    </source>
</evidence>
<dbReference type="GO" id="GO:0016787">
    <property type="term" value="F:hydrolase activity"/>
    <property type="evidence" value="ECO:0007669"/>
    <property type="project" value="UniProtKB-KW"/>
</dbReference>
<dbReference type="InterPro" id="IPR011105">
    <property type="entry name" value="Cell_wall_hydrolase_SleB"/>
</dbReference>
<dbReference type="RefSeq" id="WP_052154461.1">
    <property type="nucleotide sequence ID" value="NZ_JPST01000066.1"/>
</dbReference>
<sequence length="140" mass="15888">MRRETEVKHHPERHRPKMRVSPEELALLAHTVYGEARGESFKGQVAVAAVILNRVQSDEFPHSIRGVIYQPNAFTAVDDGQIHLKPDQEAYRAVKEALAGADPTHGALYYYNPEIATSTWMEKKAKHRKAIHIGNHLFLK</sequence>
<dbReference type="EMBL" id="JACEIP010000030">
    <property type="protein sequence ID" value="MBA4544160.1"/>
    <property type="molecule type" value="Genomic_DNA"/>
</dbReference>
<dbReference type="AlphaFoldDB" id="A0A7W1XCJ0"/>
<dbReference type="InterPro" id="IPR042047">
    <property type="entry name" value="SleB_dom1"/>
</dbReference>
<organism evidence="2 3">
    <name type="scientific">Thermoactinomyces daqus</name>
    <dbReference type="NCBI Taxonomy" id="1329516"/>
    <lineage>
        <taxon>Bacteria</taxon>
        <taxon>Bacillati</taxon>
        <taxon>Bacillota</taxon>
        <taxon>Bacilli</taxon>
        <taxon>Bacillales</taxon>
        <taxon>Thermoactinomycetaceae</taxon>
        <taxon>Thermoactinomyces</taxon>
    </lineage>
</organism>
<evidence type="ECO:0000313" key="2">
    <source>
        <dbReference type="EMBL" id="MBA4544160.1"/>
    </source>
</evidence>
<keyword evidence="2" id="KW-0378">Hydrolase</keyword>
<gene>
    <name evidence="2" type="ORF">H1164_14910</name>
</gene>
<keyword evidence="3" id="KW-1185">Reference proteome</keyword>
<dbReference type="Gene3D" id="6.20.240.60">
    <property type="match status" value="1"/>
</dbReference>
<evidence type="ECO:0000313" key="3">
    <source>
        <dbReference type="Proteomes" id="UP000530514"/>
    </source>
</evidence>
<dbReference type="Pfam" id="PF07486">
    <property type="entry name" value="Hydrolase_2"/>
    <property type="match status" value="1"/>
</dbReference>
<dbReference type="Proteomes" id="UP000530514">
    <property type="component" value="Unassembled WGS sequence"/>
</dbReference>
<feature type="domain" description="Cell wall hydrolase SleB" evidence="1">
    <location>
        <begin position="38"/>
        <end position="138"/>
    </location>
</feature>
<comment type="caution">
    <text evidence="2">The sequence shown here is derived from an EMBL/GenBank/DDBJ whole genome shotgun (WGS) entry which is preliminary data.</text>
</comment>
<proteinExistence type="predicted"/>
<dbReference type="OrthoDB" id="9785345at2"/>
<reference evidence="2 3" key="1">
    <citation type="submission" date="2020-07" db="EMBL/GenBank/DDBJ databases">
        <authorList>
            <person name="Feng H."/>
        </authorList>
    </citation>
    <scope>NUCLEOTIDE SEQUENCE [LARGE SCALE GENOMIC DNA]</scope>
    <source>
        <strain evidence="3">s-11</strain>
    </source>
</reference>
<accession>A0A7W1XCJ0</accession>
<dbReference type="Gene3D" id="1.10.10.2520">
    <property type="entry name" value="Cell wall hydrolase SleB, domain 1"/>
    <property type="match status" value="1"/>
</dbReference>
<protein>
    <submittedName>
        <fullName evidence="2">Cell wall hydrolase</fullName>
    </submittedName>
</protein>